<dbReference type="EnsemblPlants" id="QL05p067574:mrna">
    <property type="protein sequence ID" value="QL05p067574:mrna"/>
    <property type="gene ID" value="QL05p067574"/>
</dbReference>
<name>A0A7N2LR74_QUELO</name>
<reference evidence="2" key="2">
    <citation type="submission" date="2021-01" db="UniProtKB">
        <authorList>
            <consortium name="EnsemblPlants"/>
        </authorList>
    </citation>
    <scope>IDENTIFICATION</scope>
</reference>
<dbReference type="InParanoid" id="A0A7N2LR74"/>
<feature type="compositionally biased region" description="Basic residues" evidence="1">
    <location>
        <begin position="52"/>
        <end position="73"/>
    </location>
</feature>
<accession>A0A7N2LR74</accession>
<evidence type="ECO:0000256" key="1">
    <source>
        <dbReference type="SAM" id="MobiDB-lite"/>
    </source>
</evidence>
<dbReference type="EMBL" id="LRBV02000005">
    <property type="status" value="NOT_ANNOTATED_CDS"/>
    <property type="molecule type" value="Genomic_DNA"/>
</dbReference>
<feature type="region of interest" description="Disordered" evidence="1">
    <location>
        <begin position="52"/>
        <end position="90"/>
    </location>
</feature>
<dbReference type="Proteomes" id="UP000594261">
    <property type="component" value="Chromosome 5"/>
</dbReference>
<organism evidence="2 3">
    <name type="scientific">Quercus lobata</name>
    <name type="common">Valley oak</name>
    <dbReference type="NCBI Taxonomy" id="97700"/>
    <lineage>
        <taxon>Eukaryota</taxon>
        <taxon>Viridiplantae</taxon>
        <taxon>Streptophyta</taxon>
        <taxon>Embryophyta</taxon>
        <taxon>Tracheophyta</taxon>
        <taxon>Spermatophyta</taxon>
        <taxon>Magnoliopsida</taxon>
        <taxon>eudicotyledons</taxon>
        <taxon>Gunneridae</taxon>
        <taxon>Pentapetalae</taxon>
        <taxon>rosids</taxon>
        <taxon>fabids</taxon>
        <taxon>Fagales</taxon>
        <taxon>Fagaceae</taxon>
        <taxon>Quercus</taxon>
    </lineage>
</organism>
<feature type="region of interest" description="Disordered" evidence="1">
    <location>
        <begin position="1"/>
        <end position="22"/>
    </location>
</feature>
<dbReference type="AlphaFoldDB" id="A0A7N2LR74"/>
<protein>
    <submittedName>
        <fullName evidence="2">Uncharacterized protein</fullName>
    </submittedName>
</protein>
<evidence type="ECO:0000313" key="3">
    <source>
        <dbReference type="Proteomes" id="UP000594261"/>
    </source>
</evidence>
<sequence>MEQKQCRHQVKQHVPHKSHRVQRKGCGVDCHKTNNKRKRRYWCQRRRLSVVPKRRDRRRSPTATLKRRDRRRSPMAMLKRHDSTNSGSRMVTGLKECEGLPVRFGVGIDVGWSRWRFGVGFGTTTVYLQWLSSTATAEASSLSLITTAELNGDGGWSRWLRWKENKKQEFSVKSAYQVALRINRAEVVEHSLAWEDKKLWNKALVRGKLQKCGAAASNFHLLARQMVAKLTRPELELWATVSWSIWNARNRYHFEAKQSQPSDILRGATSLLQDYQRLNRSLARP</sequence>
<dbReference type="Gramene" id="QL05p067574:mrna">
    <property type="protein sequence ID" value="QL05p067574:mrna"/>
    <property type="gene ID" value="QL05p067574"/>
</dbReference>
<proteinExistence type="predicted"/>
<evidence type="ECO:0000313" key="2">
    <source>
        <dbReference type="EnsemblPlants" id="QL05p067574:mrna"/>
    </source>
</evidence>
<reference evidence="2 3" key="1">
    <citation type="journal article" date="2016" name="G3 (Bethesda)">
        <title>First Draft Assembly and Annotation of the Genome of a California Endemic Oak Quercus lobata Nee (Fagaceae).</title>
        <authorList>
            <person name="Sork V.L."/>
            <person name="Fitz-Gibbon S.T."/>
            <person name="Puiu D."/>
            <person name="Crepeau M."/>
            <person name="Gugger P.F."/>
            <person name="Sherman R."/>
            <person name="Stevens K."/>
            <person name="Langley C.H."/>
            <person name="Pellegrini M."/>
            <person name="Salzberg S.L."/>
        </authorList>
    </citation>
    <scope>NUCLEOTIDE SEQUENCE [LARGE SCALE GENOMIC DNA]</scope>
    <source>
        <strain evidence="2 3">cv. SW786</strain>
    </source>
</reference>
<keyword evidence="3" id="KW-1185">Reference proteome</keyword>